<feature type="binding site" evidence="8">
    <location>
        <position position="427"/>
    </location>
    <ligand>
        <name>Zn(2+)</name>
        <dbReference type="ChEBI" id="CHEBI:29105"/>
        <label>2</label>
    </ligand>
</feature>
<dbReference type="EMBL" id="JAVKGR010000002">
    <property type="protein sequence ID" value="MDR8018694.1"/>
    <property type="molecule type" value="Genomic_DNA"/>
</dbReference>
<gene>
    <name evidence="8" type="primary">priA</name>
    <name evidence="11" type="ORF">RIL96_03830</name>
</gene>
<keyword evidence="2 8" id="KW-0235">DNA replication</keyword>
<evidence type="ECO:0000256" key="3">
    <source>
        <dbReference type="ARBA" id="ARBA00022723"/>
    </source>
</evidence>
<comment type="similarity">
    <text evidence="8">Belongs to the helicase family. PriA subfamily.</text>
</comment>
<dbReference type="HAMAP" id="MF_00983">
    <property type="entry name" value="PriA"/>
    <property type="match status" value="1"/>
</dbReference>
<dbReference type="PANTHER" id="PTHR30580:SF0">
    <property type="entry name" value="PRIMOSOMAL PROTEIN N"/>
    <property type="match status" value="1"/>
</dbReference>
<dbReference type="Proteomes" id="UP001251870">
    <property type="component" value="Unassembled WGS sequence"/>
</dbReference>
<feature type="binding site" evidence="8">
    <location>
        <position position="415"/>
    </location>
    <ligand>
        <name>Zn(2+)</name>
        <dbReference type="ChEBI" id="CHEBI:29105"/>
        <label>1</label>
    </ligand>
</feature>
<evidence type="ECO:0000256" key="7">
    <source>
        <dbReference type="ARBA" id="ARBA00023125"/>
    </source>
</evidence>
<accession>A0ABU2DQB7</accession>
<comment type="subunit">
    <text evidence="8">Component of the replication restart primosome.</text>
</comment>
<evidence type="ECO:0000259" key="10">
    <source>
        <dbReference type="Pfam" id="PF17764"/>
    </source>
</evidence>
<feature type="binding site" evidence="8">
    <location>
        <position position="424"/>
    </location>
    <ligand>
        <name>Zn(2+)</name>
        <dbReference type="ChEBI" id="CHEBI:29105"/>
        <label>2</label>
    </ligand>
</feature>
<evidence type="ECO:0000256" key="5">
    <source>
        <dbReference type="ARBA" id="ARBA00022833"/>
    </source>
</evidence>
<evidence type="ECO:0000313" key="11">
    <source>
        <dbReference type="EMBL" id="MDR8018694.1"/>
    </source>
</evidence>
<reference evidence="11 12" key="1">
    <citation type="submission" date="2023-09" db="EMBL/GenBank/DDBJ databases">
        <title>Description of three actinobacteria isolated from air of manufacturing shop in a pharmaceutical factory.</title>
        <authorList>
            <person name="Zhang D.-F."/>
        </authorList>
    </citation>
    <scope>NUCLEOTIDE SEQUENCE [LARGE SCALE GENOMIC DNA]</scope>
    <source>
        <strain evidence="11 12">LY-0111</strain>
    </source>
</reference>
<dbReference type="InterPro" id="IPR027417">
    <property type="entry name" value="P-loop_NTPase"/>
</dbReference>
<dbReference type="Gene3D" id="3.40.1440.60">
    <property type="entry name" value="PriA, 3(prime) DNA-binding domain"/>
    <property type="match status" value="1"/>
</dbReference>
<keyword evidence="1 8" id="KW-0639">Primosome</keyword>
<comment type="cofactor">
    <cofactor evidence="8">
        <name>Zn(2+)</name>
        <dbReference type="ChEBI" id="CHEBI:29105"/>
    </cofactor>
    <text evidence="8">Binds 2 zinc ions per subunit.</text>
</comment>
<feature type="compositionally biased region" description="Pro residues" evidence="9">
    <location>
        <begin position="1"/>
        <end position="16"/>
    </location>
</feature>
<keyword evidence="6 8" id="KW-0067">ATP-binding</keyword>
<feature type="binding site" evidence="8">
    <location>
        <position position="457"/>
    </location>
    <ligand>
        <name>Zn(2+)</name>
        <dbReference type="ChEBI" id="CHEBI:29105"/>
        <label>1</label>
    </ligand>
</feature>
<evidence type="ECO:0000256" key="4">
    <source>
        <dbReference type="ARBA" id="ARBA00022741"/>
    </source>
</evidence>
<feature type="binding site" evidence="8">
    <location>
        <position position="448"/>
    </location>
    <ligand>
        <name>Zn(2+)</name>
        <dbReference type="ChEBI" id="CHEBI:29105"/>
        <label>2</label>
    </ligand>
</feature>
<dbReference type="InterPro" id="IPR041222">
    <property type="entry name" value="PriA_3primeBD"/>
</dbReference>
<evidence type="ECO:0000256" key="6">
    <source>
        <dbReference type="ARBA" id="ARBA00022840"/>
    </source>
</evidence>
<keyword evidence="5 8" id="KW-0862">Zinc</keyword>
<evidence type="ECO:0000256" key="8">
    <source>
        <dbReference type="HAMAP-Rule" id="MF_00983"/>
    </source>
</evidence>
<evidence type="ECO:0000313" key="12">
    <source>
        <dbReference type="Proteomes" id="UP001251870"/>
    </source>
</evidence>
<evidence type="ECO:0000256" key="2">
    <source>
        <dbReference type="ARBA" id="ARBA00022705"/>
    </source>
</evidence>
<dbReference type="Pfam" id="PF17764">
    <property type="entry name" value="PriA_3primeBD"/>
    <property type="match status" value="1"/>
</dbReference>
<dbReference type="Gene3D" id="3.40.50.300">
    <property type="entry name" value="P-loop containing nucleotide triphosphate hydrolases"/>
    <property type="match status" value="1"/>
</dbReference>
<dbReference type="RefSeq" id="WP_310547671.1">
    <property type="nucleotide sequence ID" value="NZ_JAVKGR010000002.1"/>
</dbReference>
<comment type="function">
    <text evidence="8">Initiates the restart of stalled replication forks, which reloads the replicative helicase on sites other than the origin of replication. Recognizes and binds to abandoned replication forks and remodels them to uncover a helicase loading site. Promotes assembly of the primosome at these replication forks.</text>
</comment>
<dbReference type="InterPro" id="IPR005259">
    <property type="entry name" value="PriA"/>
</dbReference>
<keyword evidence="3 8" id="KW-0479">Metal-binding</keyword>
<feature type="binding site" evidence="8">
    <location>
        <position position="460"/>
    </location>
    <ligand>
        <name>Zn(2+)</name>
        <dbReference type="ChEBI" id="CHEBI:29105"/>
        <label>1</label>
    </ligand>
</feature>
<name>A0ABU2DQB7_9MICC</name>
<evidence type="ECO:0000256" key="1">
    <source>
        <dbReference type="ARBA" id="ARBA00022515"/>
    </source>
</evidence>
<comment type="caution">
    <text evidence="11">The sequence shown here is derived from an EMBL/GenBank/DDBJ whole genome shotgun (WGS) entry which is preliminary data.</text>
</comment>
<keyword evidence="7 8" id="KW-0238">DNA-binding</keyword>
<proteinExistence type="inferred from homology"/>
<evidence type="ECO:0000256" key="9">
    <source>
        <dbReference type="SAM" id="MobiDB-lite"/>
    </source>
</evidence>
<organism evidence="11 12">
    <name type="scientific">Nesterenkonia aerolata</name>
    <dbReference type="NCBI Taxonomy" id="3074079"/>
    <lineage>
        <taxon>Bacteria</taxon>
        <taxon>Bacillati</taxon>
        <taxon>Actinomycetota</taxon>
        <taxon>Actinomycetes</taxon>
        <taxon>Micrococcales</taxon>
        <taxon>Micrococcaceae</taxon>
        <taxon>Nesterenkonia</taxon>
    </lineage>
</organism>
<feature type="binding site" evidence="8">
    <location>
        <position position="445"/>
    </location>
    <ligand>
        <name>Zn(2+)</name>
        <dbReference type="ChEBI" id="CHEBI:29105"/>
        <label>2</label>
    </ligand>
</feature>
<keyword evidence="4 8" id="KW-0547">Nucleotide-binding</keyword>
<comment type="caution">
    <text evidence="8">As this protein does not have any detectable helicase domains, it probably does not have helicase activity.</text>
</comment>
<dbReference type="PANTHER" id="PTHR30580">
    <property type="entry name" value="PRIMOSOMAL PROTEIN N"/>
    <property type="match status" value="1"/>
</dbReference>
<protein>
    <recommendedName>
        <fullName evidence="8">Probable replication restart protein PriA</fullName>
    </recommendedName>
    <alternativeName>
        <fullName evidence="8">Putative ATP-dependent DNA helicase PriA</fullName>
    </alternativeName>
</protein>
<sequence>MPDSPQFPEPPQPPEAPEADDAVSGCADGDSAETQPALLDDLAPAPAPAMPAGTAARDPVATVLLDSAVPHLDRLFDYTVPEELDAAVRPGCRVRVLFSGREIPGYVIDRVSAPGTRSRLSPLRKVVSAVSVLSPEILALAQQVAARGAGVTSDVLRAAVPTRAARVEKEFEGLDVPTVELRPEEPGPRQAHLALKSYGEHGWVAMVVDRVSACLQHGGDAVVVVPDGRDVEAVEHELVQRLGQEAVARLSADMGPTPRYRSFLRLRYGLAQVAVGTRSAIFAPVVRPRLILILDDDDPSHEEPRAPYQHVRETALLRTVASGAELVLLSTARSLEVQRLVERGWLQDHAPERSLRRAASPLVTATADSHQTQQHGAAGRARLPSAAYRQARQGLERGPVLIQVGRAGFVPAVVCERCRSHQRCPQCAGPLALPPHHVQSRTLRCRWCGLHQRDHRCAVCGHAAFRAGSRGADRTAQELGRAFPSVPVISSTRDHAVSEVSDRPALVVSTPGVEPVASGGYAAALLLDGDTQLMREGLDVPRTVLARWFRAASLVRSHQEQGVVVVTAADEELTGALVRWDPVGYAHRELYRRLELGLPPARRMLSLTAEQTEAEAFVAEADLPEHLGWIGPSITEDGAHRYLLFFGYADGAAVSEEMLRVRRTFSAHRGVRGVRIRVDDAQALQM</sequence>
<feature type="domain" description="Primosomal protein N' 3' DNA-binding" evidence="10">
    <location>
        <begin position="63"/>
        <end position="161"/>
    </location>
</feature>
<feature type="region of interest" description="Disordered" evidence="9">
    <location>
        <begin position="1"/>
        <end position="37"/>
    </location>
</feature>
<keyword evidence="12" id="KW-1185">Reference proteome</keyword>
<dbReference type="InterPro" id="IPR042115">
    <property type="entry name" value="PriA_3primeBD_sf"/>
</dbReference>
<feature type="binding site" evidence="8">
    <location>
        <position position="418"/>
    </location>
    <ligand>
        <name>Zn(2+)</name>
        <dbReference type="ChEBI" id="CHEBI:29105"/>
        <label>1</label>
    </ligand>
</feature>